<comment type="caution">
    <text evidence="2">The sequence shown here is derived from an EMBL/GenBank/DDBJ whole genome shotgun (WGS) entry which is preliminary data.</text>
</comment>
<accession>A0ABQ6E1Z5</accession>
<name>A0ABQ6E1Z5_9GAMM</name>
<dbReference type="InterPro" id="IPR003607">
    <property type="entry name" value="HD/PDEase_dom"/>
</dbReference>
<dbReference type="InterPro" id="IPR006674">
    <property type="entry name" value="HD_domain"/>
</dbReference>
<dbReference type="CDD" id="cd00077">
    <property type="entry name" value="HDc"/>
    <property type="match status" value="1"/>
</dbReference>
<dbReference type="Proteomes" id="UP001157353">
    <property type="component" value="Unassembled WGS sequence"/>
</dbReference>
<dbReference type="PANTHER" id="PTHR33594:SF1">
    <property type="entry name" value="HD_PDEASE DOMAIN-CONTAINING PROTEIN"/>
    <property type="match status" value="1"/>
</dbReference>
<dbReference type="SUPFAM" id="SSF109604">
    <property type="entry name" value="HD-domain/PDEase-like"/>
    <property type="match status" value="1"/>
</dbReference>
<protein>
    <submittedName>
        <fullName evidence="2">Phosphohydrolase</fullName>
    </submittedName>
</protein>
<sequence length="210" mass="23969">MQLTEQFENKIQLFVKEQMTQDQAHDMSHLLRVVKTAKQLCEDEKACNEVVIPAAYLHDCVSFPKNHPDRAQSSTLAAKKAIEFLTSIDYPSEFYEQISHAIITHSYSANIKPETVEAKIVQDADRLDALGAIGIARCLQVGCSLGLALYNDEDPFCEHREMDDRAYSIDHFYNKLFKLADTMNTDSATIEAQRRTEFMREYLRQLGAEV</sequence>
<evidence type="ECO:0000313" key="3">
    <source>
        <dbReference type="Proteomes" id="UP001157353"/>
    </source>
</evidence>
<dbReference type="PANTHER" id="PTHR33594">
    <property type="entry name" value="SUPERFAMILY HYDROLASE, PUTATIVE (AFU_ORTHOLOGUE AFUA_1G03035)-RELATED"/>
    <property type="match status" value="1"/>
</dbReference>
<organism evidence="2 3">
    <name type="scientific">Psychromonas marina</name>
    <dbReference type="NCBI Taxonomy" id="88364"/>
    <lineage>
        <taxon>Bacteria</taxon>
        <taxon>Pseudomonadati</taxon>
        <taxon>Pseudomonadota</taxon>
        <taxon>Gammaproteobacteria</taxon>
        <taxon>Alteromonadales</taxon>
        <taxon>Psychromonadaceae</taxon>
        <taxon>Psychromonas</taxon>
    </lineage>
</organism>
<reference evidence="3" key="1">
    <citation type="journal article" date="2019" name="Int. J. Syst. Evol. Microbiol.">
        <title>The Global Catalogue of Microorganisms (GCM) 10K type strain sequencing project: providing services to taxonomists for standard genome sequencing and annotation.</title>
        <authorList>
            <consortium name="The Broad Institute Genomics Platform"/>
            <consortium name="The Broad Institute Genome Sequencing Center for Infectious Disease"/>
            <person name="Wu L."/>
            <person name="Ma J."/>
        </authorList>
    </citation>
    <scope>NUCLEOTIDE SEQUENCE [LARGE SCALE GENOMIC DNA]</scope>
    <source>
        <strain evidence="3">NBRC 103166</strain>
    </source>
</reference>
<evidence type="ECO:0000259" key="1">
    <source>
        <dbReference type="PROSITE" id="PS51831"/>
    </source>
</evidence>
<dbReference type="Pfam" id="PF01966">
    <property type="entry name" value="HD"/>
    <property type="match status" value="1"/>
</dbReference>
<dbReference type="EMBL" id="BSPQ01000013">
    <property type="protein sequence ID" value="GLS91462.1"/>
    <property type="molecule type" value="Genomic_DNA"/>
</dbReference>
<gene>
    <name evidence="2" type="primary">yedJ</name>
    <name evidence="2" type="ORF">GCM10007916_25310</name>
</gene>
<feature type="domain" description="HD" evidence="1">
    <location>
        <begin position="26"/>
        <end position="130"/>
    </location>
</feature>
<evidence type="ECO:0000313" key="2">
    <source>
        <dbReference type="EMBL" id="GLS91462.1"/>
    </source>
</evidence>
<proteinExistence type="predicted"/>
<dbReference type="SMART" id="SM00471">
    <property type="entry name" value="HDc"/>
    <property type="match status" value="1"/>
</dbReference>
<dbReference type="Gene3D" id="1.10.3210.50">
    <property type="match status" value="1"/>
</dbReference>
<keyword evidence="3" id="KW-1185">Reference proteome</keyword>
<dbReference type="RefSeq" id="WP_284204574.1">
    <property type="nucleotide sequence ID" value="NZ_BSPQ01000013.1"/>
</dbReference>
<dbReference type="PROSITE" id="PS51831">
    <property type="entry name" value="HD"/>
    <property type="match status" value="1"/>
</dbReference>